<gene>
    <name evidence="1" type="ORF">GCM10011452_09590</name>
</gene>
<sequence>MTGPTPYLHGNCDPCAACELRREMQDTAPIIRAPIPCNVCGGRGYLPLSAAEIVRRTVIEARRIYWPMVAERQQQQQQMEAR</sequence>
<proteinExistence type="predicted"/>
<dbReference type="AlphaFoldDB" id="A0A918MI54"/>
<reference evidence="1" key="1">
    <citation type="journal article" date="2014" name="Int. J. Syst. Evol. Microbiol.">
        <title>Complete genome sequence of Corynebacterium casei LMG S-19264T (=DSM 44701T), isolated from a smear-ripened cheese.</title>
        <authorList>
            <consortium name="US DOE Joint Genome Institute (JGI-PGF)"/>
            <person name="Walter F."/>
            <person name="Albersmeier A."/>
            <person name="Kalinowski J."/>
            <person name="Ruckert C."/>
        </authorList>
    </citation>
    <scope>NUCLEOTIDE SEQUENCE</scope>
    <source>
        <strain evidence="1">KCTC 23714</strain>
    </source>
</reference>
<evidence type="ECO:0000313" key="1">
    <source>
        <dbReference type="EMBL" id="GGW24191.1"/>
    </source>
</evidence>
<dbReference type="EMBL" id="BMYQ01000001">
    <property type="protein sequence ID" value="GGW24191.1"/>
    <property type="molecule type" value="Genomic_DNA"/>
</dbReference>
<name>A0A918MI54_9RHOB</name>
<dbReference type="Proteomes" id="UP000628984">
    <property type="component" value="Unassembled WGS sequence"/>
</dbReference>
<organism evidence="1 2">
    <name type="scientific">Gemmobacter lanyuensis</name>
    <dbReference type="NCBI Taxonomy" id="1054497"/>
    <lineage>
        <taxon>Bacteria</taxon>
        <taxon>Pseudomonadati</taxon>
        <taxon>Pseudomonadota</taxon>
        <taxon>Alphaproteobacteria</taxon>
        <taxon>Rhodobacterales</taxon>
        <taxon>Paracoccaceae</taxon>
        <taxon>Gemmobacter</taxon>
    </lineage>
</organism>
<accession>A0A918MI54</accession>
<reference evidence="1" key="2">
    <citation type="submission" date="2020-09" db="EMBL/GenBank/DDBJ databases">
        <authorList>
            <person name="Sun Q."/>
            <person name="Kim S."/>
        </authorList>
    </citation>
    <scope>NUCLEOTIDE SEQUENCE</scope>
    <source>
        <strain evidence="1">KCTC 23714</strain>
    </source>
</reference>
<evidence type="ECO:0000313" key="2">
    <source>
        <dbReference type="Proteomes" id="UP000628984"/>
    </source>
</evidence>
<keyword evidence="2" id="KW-1185">Reference proteome</keyword>
<comment type="caution">
    <text evidence="1">The sequence shown here is derived from an EMBL/GenBank/DDBJ whole genome shotgun (WGS) entry which is preliminary data.</text>
</comment>
<protein>
    <submittedName>
        <fullName evidence="1">Uncharacterized protein</fullName>
    </submittedName>
</protein>